<protein>
    <recommendedName>
        <fullName evidence="4">Minor tail protein</fullName>
    </recommendedName>
</protein>
<comment type="caution">
    <text evidence="2">The sequence shown here is derived from an EMBL/GenBank/DDBJ whole genome shotgun (WGS) entry which is preliminary data.</text>
</comment>
<name>A0ABV6QEA5_9ACTN</name>
<reference evidence="2 3" key="1">
    <citation type="submission" date="2024-09" db="EMBL/GenBank/DDBJ databases">
        <authorList>
            <person name="Sun Q."/>
            <person name="Mori K."/>
        </authorList>
    </citation>
    <scope>NUCLEOTIDE SEQUENCE [LARGE SCALE GENOMIC DNA]</scope>
    <source>
        <strain evidence="2 3">CGMCC 1.15906</strain>
    </source>
</reference>
<evidence type="ECO:0000313" key="2">
    <source>
        <dbReference type="EMBL" id="MFC0622964.1"/>
    </source>
</evidence>
<dbReference type="Proteomes" id="UP001589890">
    <property type="component" value="Unassembled WGS sequence"/>
</dbReference>
<dbReference type="EMBL" id="JBHLTC010000001">
    <property type="protein sequence ID" value="MFC0622964.1"/>
    <property type="molecule type" value="Genomic_DNA"/>
</dbReference>
<organism evidence="2 3">
    <name type="scientific">Kribbella deserti</name>
    <dbReference type="NCBI Taxonomy" id="1926257"/>
    <lineage>
        <taxon>Bacteria</taxon>
        <taxon>Bacillati</taxon>
        <taxon>Actinomycetota</taxon>
        <taxon>Actinomycetes</taxon>
        <taxon>Propionibacteriales</taxon>
        <taxon>Kribbellaceae</taxon>
        <taxon>Kribbella</taxon>
    </lineage>
</organism>
<evidence type="ECO:0008006" key="4">
    <source>
        <dbReference type="Google" id="ProtNLM"/>
    </source>
</evidence>
<accession>A0ABV6QEA5</accession>
<evidence type="ECO:0000256" key="1">
    <source>
        <dbReference type="SAM" id="MobiDB-lite"/>
    </source>
</evidence>
<dbReference type="RefSeq" id="WP_380043642.1">
    <property type="nucleotide sequence ID" value="NZ_JBHLTC010000001.1"/>
</dbReference>
<gene>
    <name evidence="2" type="ORF">ACFFGN_02760</name>
</gene>
<proteinExistence type="predicted"/>
<sequence length="289" mass="30420">MPYPDEREIHLPGGIILNGGPNADGVEFTLATLDGWGSPGGTGGGQQRSGAHGRTAPKQWLKPRVMTATGLIKAPTHLLRQQAEHQLEGVLGLDLFDLTVVDAIPLKVQAQRVGDMSRSDDTDLRTTWQAELEAPDPRRYGVTPKSLLLSLPQSMGGNTWPGETWPETFLGSTVSGDGGADNDGNITAPVTVRFTGPLVVPQLLNVTTGQSVSYVATLAAGEFVDIYMTTPMVALLMGTADRTGYVSTAGGGPWGLQGAVGEQTGQNHIAFRAASGTGTALLQWSDTFQ</sequence>
<feature type="region of interest" description="Disordered" evidence="1">
    <location>
        <begin position="34"/>
        <end position="58"/>
    </location>
</feature>
<evidence type="ECO:0000313" key="3">
    <source>
        <dbReference type="Proteomes" id="UP001589890"/>
    </source>
</evidence>
<keyword evidence="3" id="KW-1185">Reference proteome</keyword>
<feature type="compositionally biased region" description="Gly residues" evidence="1">
    <location>
        <begin position="37"/>
        <end position="47"/>
    </location>
</feature>